<dbReference type="EMBL" id="JAFIRR010000048">
    <property type="protein sequence ID" value="MCO6416174.1"/>
    <property type="molecule type" value="Genomic_DNA"/>
</dbReference>
<name>A0ABT1D4N8_9PROT</name>
<feature type="compositionally biased region" description="Low complexity" evidence="1">
    <location>
        <begin position="93"/>
        <end position="112"/>
    </location>
</feature>
<keyword evidence="2" id="KW-1133">Transmembrane helix</keyword>
<keyword evidence="2" id="KW-0472">Membrane</keyword>
<dbReference type="Proteomes" id="UP001523392">
    <property type="component" value="Unassembled WGS sequence"/>
</dbReference>
<feature type="transmembrane region" description="Helical" evidence="2">
    <location>
        <begin position="44"/>
        <end position="75"/>
    </location>
</feature>
<comment type="caution">
    <text evidence="3">The sequence shown here is derived from an EMBL/GenBank/DDBJ whole genome shotgun (WGS) entry which is preliminary data.</text>
</comment>
<dbReference type="RefSeq" id="WP_252952782.1">
    <property type="nucleotide sequence ID" value="NZ_JAFIRR010000048.1"/>
</dbReference>
<evidence type="ECO:0000313" key="3">
    <source>
        <dbReference type="EMBL" id="MCO6416174.1"/>
    </source>
</evidence>
<evidence type="ECO:0008006" key="5">
    <source>
        <dbReference type="Google" id="ProtNLM"/>
    </source>
</evidence>
<keyword evidence="4" id="KW-1185">Reference proteome</keyword>
<keyword evidence="2" id="KW-0812">Transmembrane</keyword>
<evidence type="ECO:0000313" key="4">
    <source>
        <dbReference type="Proteomes" id="UP001523392"/>
    </source>
</evidence>
<protein>
    <recommendedName>
        <fullName evidence="5">DUF2933 domain-containing protein</fullName>
    </recommendedName>
</protein>
<reference evidence="3 4" key="1">
    <citation type="submission" date="2021-12" db="EMBL/GenBank/DDBJ databases">
        <title>Siccirubricoccus leaddurans sp. nov., a high concentration Zn2+ tolerance bacterium.</title>
        <authorList>
            <person name="Cao Y."/>
        </authorList>
    </citation>
    <scope>NUCLEOTIDE SEQUENCE [LARGE SCALE GENOMIC DNA]</scope>
    <source>
        <strain evidence="3 4">KC 17139</strain>
    </source>
</reference>
<feature type="region of interest" description="Disordered" evidence="1">
    <location>
        <begin position="1"/>
        <end position="20"/>
    </location>
</feature>
<proteinExistence type="predicted"/>
<accession>A0ABT1D4N8</accession>
<gene>
    <name evidence="3" type="ORF">JYK14_08335</name>
</gene>
<evidence type="ECO:0000256" key="1">
    <source>
        <dbReference type="SAM" id="MobiDB-lite"/>
    </source>
</evidence>
<sequence>MNTSSPSRDLALTTGLPPDEGVQQHRLAATWARAPAFLQGRSGLLMLAAVLAATGLLAGSTWLGTAAVLPLLYALPCAAMMAMCMKGHGGSDGNASARPGAAAGGSQSSLPQ</sequence>
<evidence type="ECO:0000256" key="2">
    <source>
        <dbReference type="SAM" id="Phobius"/>
    </source>
</evidence>
<feature type="region of interest" description="Disordered" evidence="1">
    <location>
        <begin position="90"/>
        <end position="112"/>
    </location>
</feature>
<organism evidence="3 4">
    <name type="scientific">Siccirubricoccus soli</name>
    <dbReference type="NCBI Taxonomy" id="2899147"/>
    <lineage>
        <taxon>Bacteria</taxon>
        <taxon>Pseudomonadati</taxon>
        <taxon>Pseudomonadota</taxon>
        <taxon>Alphaproteobacteria</taxon>
        <taxon>Acetobacterales</taxon>
        <taxon>Roseomonadaceae</taxon>
        <taxon>Siccirubricoccus</taxon>
    </lineage>
</organism>